<evidence type="ECO:0000313" key="1">
    <source>
        <dbReference type="EMBL" id="DAF60919.1"/>
    </source>
</evidence>
<protein>
    <submittedName>
        <fullName evidence="1">Uncharacterized protein</fullName>
    </submittedName>
</protein>
<reference evidence="1" key="1">
    <citation type="journal article" date="2021" name="Proc. Natl. Acad. Sci. U.S.A.">
        <title>A Catalog of Tens of Thousands of Viruses from Human Metagenomes Reveals Hidden Associations with Chronic Diseases.</title>
        <authorList>
            <person name="Tisza M.J."/>
            <person name="Buck C.B."/>
        </authorList>
    </citation>
    <scope>NUCLEOTIDE SEQUENCE</scope>
    <source>
        <strain evidence="1">CteEQ43</strain>
    </source>
</reference>
<sequence length="165" mass="17540">MANTHTIFNGTHCAFWDVDSYNLVGIAESDLDNATFVTLGAIGLADEGGYEFEVSAGENPELICGTPAMGYGIEDQVYDDPRYFYNKAGKPISVKRLVKGDCIEVSLPAFTTDPLASTFAKVGAAGKLTGQANNTAGDAHFQILGTHSIDVGGELVKTWILMKLA</sequence>
<organism evidence="1">
    <name type="scientific">Siphoviridae sp. cteEQ43</name>
    <dbReference type="NCBI Taxonomy" id="2827905"/>
    <lineage>
        <taxon>Viruses</taxon>
        <taxon>Duplodnaviria</taxon>
        <taxon>Heunggongvirae</taxon>
        <taxon>Uroviricota</taxon>
        <taxon>Caudoviricetes</taxon>
    </lineage>
</organism>
<proteinExistence type="predicted"/>
<dbReference type="EMBL" id="BK032799">
    <property type="protein sequence ID" value="DAF60919.1"/>
    <property type="molecule type" value="Genomic_DNA"/>
</dbReference>
<name>A0A8S5TD65_9CAUD</name>
<accession>A0A8S5TD65</accession>